<dbReference type="InterPro" id="IPR020845">
    <property type="entry name" value="AMP-binding_CS"/>
</dbReference>
<dbReference type="OrthoDB" id="6509636at2759"/>
<evidence type="ECO:0008006" key="5">
    <source>
        <dbReference type="Google" id="ProtNLM"/>
    </source>
</evidence>
<evidence type="ECO:0000313" key="3">
    <source>
        <dbReference type="EMBL" id="POY76689.1"/>
    </source>
</evidence>
<dbReference type="PANTHER" id="PTHR24096:SF422">
    <property type="entry name" value="BCDNA.GH02901"/>
    <property type="match status" value="1"/>
</dbReference>
<dbReference type="AlphaFoldDB" id="A0A2S5BIT9"/>
<dbReference type="SMR" id="A0A2S5BIT9"/>
<evidence type="ECO:0000259" key="2">
    <source>
        <dbReference type="Pfam" id="PF13193"/>
    </source>
</evidence>
<dbReference type="Pfam" id="PF13193">
    <property type="entry name" value="AMP-binding_C"/>
    <property type="match status" value="1"/>
</dbReference>
<organism evidence="3 4">
    <name type="scientific">Rhodotorula taiwanensis</name>
    <dbReference type="NCBI Taxonomy" id="741276"/>
    <lineage>
        <taxon>Eukaryota</taxon>
        <taxon>Fungi</taxon>
        <taxon>Dikarya</taxon>
        <taxon>Basidiomycota</taxon>
        <taxon>Pucciniomycotina</taxon>
        <taxon>Microbotryomycetes</taxon>
        <taxon>Sporidiobolales</taxon>
        <taxon>Sporidiobolaceae</taxon>
        <taxon>Rhodotorula</taxon>
    </lineage>
</organism>
<dbReference type="InterPro" id="IPR000873">
    <property type="entry name" value="AMP-dep_synth/lig_dom"/>
</dbReference>
<dbReference type="CDD" id="cd05911">
    <property type="entry name" value="Firefly_Luc_like"/>
    <property type="match status" value="1"/>
</dbReference>
<protein>
    <recommendedName>
        <fullName evidence="5">4-coumarate--CoA ligase</fullName>
    </recommendedName>
</protein>
<feature type="domain" description="AMP-dependent synthetase/ligase" evidence="1">
    <location>
        <begin position="40"/>
        <end position="430"/>
    </location>
</feature>
<reference evidence="3 4" key="1">
    <citation type="journal article" date="2018" name="Front. Microbiol.">
        <title>Prospects for Fungal Bioremediation of Acidic Radioactive Waste Sites: Characterization and Genome Sequence of Rhodotorula taiwanensis MD1149.</title>
        <authorList>
            <person name="Tkavc R."/>
            <person name="Matrosova V.Y."/>
            <person name="Grichenko O.E."/>
            <person name="Gostincar C."/>
            <person name="Volpe R.P."/>
            <person name="Klimenkova P."/>
            <person name="Gaidamakova E.K."/>
            <person name="Zhou C.E."/>
            <person name="Stewart B.J."/>
            <person name="Lyman M.G."/>
            <person name="Malfatti S.A."/>
            <person name="Rubinfeld B."/>
            <person name="Courtot M."/>
            <person name="Singh J."/>
            <person name="Dalgard C.L."/>
            <person name="Hamilton T."/>
            <person name="Frey K.G."/>
            <person name="Gunde-Cimerman N."/>
            <person name="Dugan L."/>
            <person name="Daly M.J."/>
        </authorList>
    </citation>
    <scope>NUCLEOTIDE SEQUENCE [LARGE SCALE GENOMIC DNA]</scope>
    <source>
        <strain evidence="3 4">MD1149</strain>
    </source>
</reference>
<proteinExistence type="predicted"/>
<feature type="domain" description="AMP-binding enzyme C-terminal" evidence="2">
    <location>
        <begin position="480"/>
        <end position="567"/>
    </location>
</feature>
<dbReference type="STRING" id="741276.A0A2S5BIT9"/>
<dbReference type="InterPro" id="IPR025110">
    <property type="entry name" value="AMP-bd_C"/>
</dbReference>
<keyword evidence="4" id="KW-1185">Reference proteome</keyword>
<dbReference type="Gene3D" id="3.30.300.30">
    <property type="match status" value="1"/>
</dbReference>
<dbReference type="InterPro" id="IPR045851">
    <property type="entry name" value="AMP-bd_C_sf"/>
</dbReference>
<dbReference type="PROSITE" id="PS00455">
    <property type="entry name" value="AMP_BINDING"/>
    <property type="match status" value="1"/>
</dbReference>
<dbReference type="EMBL" id="PJQD01000002">
    <property type="protein sequence ID" value="POY76689.1"/>
    <property type="molecule type" value="Genomic_DNA"/>
</dbReference>
<dbReference type="GO" id="GO:0016405">
    <property type="term" value="F:CoA-ligase activity"/>
    <property type="evidence" value="ECO:0007669"/>
    <property type="project" value="TreeGrafter"/>
</dbReference>
<sequence length="588" mass="64538">MPYNDKTGIYTSTYGSIPLPEQAQTIYDFLFESSPQQQVVDPRGRTWLLDAHSNRSYTFEQARERADDIARALHEKRDLREGDSLVIFAPNDLDYGPALWGAFRQGAVVSCANPAYNADEFAHQLRTVHSHHPIKAILVHPDAAVATVQACEKSGISSSSVILLKKADSSSKNVEGLAEGLVTLDELVATSRSANMPAKCKVKQGEKKTKLALLSFSSGTTGLPKAVCIPHWAVICNVLQAVNFEHRTLPLEAYDAREKKGDVVIGCLPFYHIYGLVVVLHSSVYQSTPVVVLPRFEPRAFLQTVQDHRISALFLVPPQVVLMVKQDFVKEYDLSCVRYVMAGAAPLTEEVVKAFKQRFPKAKVGQGYGMTESSTIISMHDGSDDFPGSSAGKLIPNIEAKIVSPEGKALPPGEVGELWSRGPSNALGYLGNEKATRETFDEEGFLHTGDEGHITNECLFIVDRLKELIKANGFQVAPAELEGFLLSHPDVQDVCVIGIPDEKRGEAPKAFVVVSPSAASRFKSGGRQAEAKLDSELKKYVTDNKIRYKALAEIEFIDAIPKTPSGKLLRKDLRAMHAKKVKNKAEKL</sequence>
<accession>A0A2S5BIT9</accession>
<dbReference type="Proteomes" id="UP000237144">
    <property type="component" value="Unassembled WGS sequence"/>
</dbReference>
<dbReference type="Gene3D" id="3.40.50.12780">
    <property type="entry name" value="N-terminal domain of ligase-like"/>
    <property type="match status" value="1"/>
</dbReference>
<dbReference type="PANTHER" id="PTHR24096">
    <property type="entry name" value="LONG-CHAIN-FATTY-ACID--COA LIGASE"/>
    <property type="match status" value="1"/>
</dbReference>
<dbReference type="SUPFAM" id="SSF56801">
    <property type="entry name" value="Acetyl-CoA synthetase-like"/>
    <property type="match status" value="1"/>
</dbReference>
<dbReference type="InterPro" id="IPR042099">
    <property type="entry name" value="ANL_N_sf"/>
</dbReference>
<evidence type="ECO:0000313" key="4">
    <source>
        <dbReference type="Proteomes" id="UP000237144"/>
    </source>
</evidence>
<gene>
    <name evidence="3" type="ORF">BMF94_0281</name>
</gene>
<dbReference type="Pfam" id="PF00501">
    <property type="entry name" value="AMP-binding"/>
    <property type="match status" value="1"/>
</dbReference>
<evidence type="ECO:0000259" key="1">
    <source>
        <dbReference type="Pfam" id="PF00501"/>
    </source>
</evidence>
<comment type="caution">
    <text evidence="3">The sequence shown here is derived from an EMBL/GenBank/DDBJ whole genome shotgun (WGS) entry which is preliminary data.</text>
</comment>
<name>A0A2S5BIT9_9BASI</name>